<evidence type="ECO:0000313" key="8">
    <source>
        <dbReference type="EMBL" id="KRZ98315.1"/>
    </source>
</evidence>
<dbReference type="AlphaFoldDB" id="A0A0V1PQJ1"/>
<evidence type="ECO:0000256" key="2">
    <source>
        <dbReference type="ARBA" id="ARBA00005896"/>
    </source>
</evidence>
<dbReference type="SUPFAM" id="SSF51197">
    <property type="entry name" value="Clavaminate synthase-like"/>
    <property type="match status" value="1"/>
</dbReference>
<dbReference type="EMBL" id="LMYN01000345">
    <property type="protein sequence ID" value="KRZ98315.1"/>
    <property type="molecule type" value="Genomic_DNA"/>
</dbReference>
<reference evidence="8 9" key="1">
    <citation type="submission" date="2015-11" db="EMBL/GenBank/DDBJ databases">
        <title>The genome of Debaryomyces fabryi.</title>
        <authorList>
            <person name="Tafer H."/>
            <person name="Lopandic K."/>
        </authorList>
    </citation>
    <scope>NUCLEOTIDE SEQUENCE [LARGE SCALE GENOMIC DNA]</scope>
    <source>
        <strain evidence="8 9">CBS 789</strain>
    </source>
</reference>
<dbReference type="GO" id="GO:0005737">
    <property type="term" value="C:cytoplasm"/>
    <property type="evidence" value="ECO:0007669"/>
    <property type="project" value="TreeGrafter"/>
</dbReference>
<proteinExistence type="inferred from homology"/>
<dbReference type="PANTHER" id="PTHR30468">
    <property type="entry name" value="ALPHA-KETOGLUTARATE-DEPENDENT SULFONATE DIOXYGENASE"/>
    <property type="match status" value="1"/>
</dbReference>
<evidence type="ECO:0000259" key="7">
    <source>
        <dbReference type="Pfam" id="PF02668"/>
    </source>
</evidence>
<dbReference type="InterPro" id="IPR042098">
    <property type="entry name" value="TauD-like_sf"/>
</dbReference>
<keyword evidence="5" id="KW-0560">Oxidoreductase</keyword>
<organism evidence="8 9">
    <name type="scientific">Debaryomyces fabryi</name>
    <dbReference type="NCBI Taxonomy" id="58627"/>
    <lineage>
        <taxon>Eukaryota</taxon>
        <taxon>Fungi</taxon>
        <taxon>Dikarya</taxon>
        <taxon>Ascomycota</taxon>
        <taxon>Saccharomycotina</taxon>
        <taxon>Pichiomycetes</taxon>
        <taxon>Debaryomycetaceae</taxon>
        <taxon>Debaryomyces</taxon>
    </lineage>
</organism>
<keyword evidence="6" id="KW-0408">Iron</keyword>
<feature type="domain" description="TauD/TfdA-like" evidence="7">
    <location>
        <begin position="111"/>
        <end position="394"/>
    </location>
</feature>
<dbReference type="Gene3D" id="3.60.130.10">
    <property type="entry name" value="Clavaminate synthase-like"/>
    <property type="match status" value="1"/>
</dbReference>
<dbReference type="GO" id="GO:0046872">
    <property type="term" value="F:metal ion binding"/>
    <property type="evidence" value="ECO:0007669"/>
    <property type="project" value="UniProtKB-KW"/>
</dbReference>
<evidence type="ECO:0000256" key="3">
    <source>
        <dbReference type="ARBA" id="ARBA00022723"/>
    </source>
</evidence>
<dbReference type="Pfam" id="PF02668">
    <property type="entry name" value="TauD"/>
    <property type="match status" value="1"/>
</dbReference>
<evidence type="ECO:0000256" key="4">
    <source>
        <dbReference type="ARBA" id="ARBA00022964"/>
    </source>
</evidence>
<dbReference type="RefSeq" id="XP_015464418.1">
    <property type="nucleotide sequence ID" value="XM_015614754.1"/>
</dbReference>
<keyword evidence="3" id="KW-0479">Metal-binding</keyword>
<accession>A0A0V1PQJ1</accession>
<name>A0A0V1PQJ1_9ASCO</name>
<sequence>MSPSATENNSGDKFYQNLEELATLKPVSKSILLDREEYQLKWLKYLPAPARTRFEKAGIELSKGYPVIPDPKSIPRFINEAYEIRNEVFPYIERAIKADPHKRALLSAAKEVQHLTKHLGTEIIGLQLADLDDNQRDELALLVAERVVVFFRGQDLSPQKQLELGKYWGQIERHPQARYVPLPDQSYDDKLQGSGITVIWRKFLNDLNDRKQDFRKEIKNTVFHTDLVHEKQPAGITHLHNDTIPENGGDTIWSSGYAAYDKLSLAFQTFLDGKTAIYRSAHPYLDRDDPLKGPVYIEREHPIIRTHPATGWKSLFVNRAMTTKIVGLEPTESRIVLEYLFGIFEKNLDIQVRFRWQPSKEGFGTSAIWDNRISQHYAVGDYDQDNDDRHGTRVSSLAEVPYFDPSSISQRESLGI</sequence>
<keyword evidence="4" id="KW-0223">Dioxygenase</keyword>
<dbReference type="PANTHER" id="PTHR30468:SF9">
    <property type="entry name" value="ALPHA-KETOGLUTARATE-DEPENDENT TAURINE DIOXYGENASE (AFU_ORTHOLOGUE AFUA_3G01010)"/>
    <property type="match status" value="1"/>
</dbReference>
<evidence type="ECO:0000256" key="6">
    <source>
        <dbReference type="ARBA" id="ARBA00023004"/>
    </source>
</evidence>
<dbReference type="InterPro" id="IPR051323">
    <property type="entry name" value="AtsK-like"/>
</dbReference>
<comment type="caution">
    <text evidence="8">The sequence shown here is derived from an EMBL/GenBank/DDBJ whole genome shotgun (WGS) entry which is preliminary data.</text>
</comment>
<comment type="cofactor">
    <cofactor evidence="1">
        <name>Fe(2+)</name>
        <dbReference type="ChEBI" id="CHEBI:29033"/>
    </cofactor>
</comment>
<gene>
    <name evidence="8" type="ORF">AC631_05925</name>
</gene>
<dbReference type="GeneID" id="26842934"/>
<comment type="similarity">
    <text evidence="2">Belongs to the TfdA dioxygenase family.</text>
</comment>
<dbReference type="OrthoDB" id="10257314at2759"/>
<dbReference type="GO" id="GO:0016706">
    <property type="term" value="F:2-oxoglutarate-dependent dioxygenase activity"/>
    <property type="evidence" value="ECO:0007669"/>
    <property type="project" value="TreeGrafter"/>
</dbReference>
<evidence type="ECO:0000256" key="5">
    <source>
        <dbReference type="ARBA" id="ARBA00023002"/>
    </source>
</evidence>
<dbReference type="FunFam" id="3.60.130.10:FF:000008">
    <property type="entry name" value="Alpha-ketoglutarate-dependent taurine dioxygenase"/>
    <property type="match status" value="1"/>
</dbReference>
<evidence type="ECO:0000256" key="1">
    <source>
        <dbReference type="ARBA" id="ARBA00001954"/>
    </source>
</evidence>
<keyword evidence="9" id="KW-1185">Reference proteome</keyword>
<protein>
    <recommendedName>
        <fullName evidence="7">TauD/TfdA-like domain-containing protein</fullName>
    </recommendedName>
</protein>
<dbReference type="InterPro" id="IPR003819">
    <property type="entry name" value="TauD/TfdA-like"/>
</dbReference>
<evidence type="ECO:0000313" key="9">
    <source>
        <dbReference type="Proteomes" id="UP000054251"/>
    </source>
</evidence>
<dbReference type="Proteomes" id="UP000054251">
    <property type="component" value="Unassembled WGS sequence"/>
</dbReference>